<proteinExistence type="predicted"/>
<feature type="compositionally biased region" description="Polar residues" evidence="1">
    <location>
        <begin position="603"/>
        <end position="618"/>
    </location>
</feature>
<organism evidence="2 3">
    <name type="scientific">Cryomyces minteri</name>
    <dbReference type="NCBI Taxonomy" id="331657"/>
    <lineage>
        <taxon>Eukaryota</taxon>
        <taxon>Fungi</taxon>
        <taxon>Dikarya</taxon>
        <taxon>Ascomycota</taxon>
        <taxon>Pezizomycotina</taxon>
        <taxon>Dothideomycetes</taxon>
        <taxon>Dothideomycetes incertae sedis</taxon>
        <taxon>Cryomyces</taxon>
    </lineage>
</organism>
<dbReference type="OrthoDB" id="5244761at2759"/>
<dbReference type="AlphaFoldDB" id="A0A4V5NHD6"/>
<comment type="caution">
    <text evidence="2">The sequence shown here is derived from an EMBL/GenBank/DDBJ whole genome shotgun (WGS) entry which is preliminary data.</text>
</comment>
<feature type="region of interest" description="Disordered" evidence="1">
    <location>
        <begin position="578"/>
        <end position="624"/>
    </location>
</feature>
<feature type="region of interest" description="Disordered" evidence="1">
    <location>
        <begin position="319"/>
        <end position="356"/>
    </location>
</feature>
<protein>
    <recommendedName>
        <fullName evidence="4">Transcription factor domain-containing protein</fullName>
    </recommendedName>
</protein>
<reference evidence="2 3" key="1">
    <citation type="submission" date="2017-03" db="EMBL/GenBank/DDBJ databases">
        <title>Genomes of endolithic fungi from Antarctica.</title>
        <authorList>
            <person name="Coleine C."/>
            <person name="Masonjones S."/>
            <person name="Stajich J.E."/>
        </authorList>
    </citation>
    <scope>NUCLEOTIDE SEQUENCE [LARGE SCALE GENOMIC DNA]</scope>
    <source>
        <strain evidence="2 3">CCFEE 5187</strain>
    </source>
</reference>
<name>A0A4V5NHD6_9PEZI</name>
<evidence type="ECO:0008006" key="4">
    <source>
        <dbReference type="Google" id="ProtNLM"/>
    </source>
</evidence>
<dbReference type="EMBL" id="NAJN01000136">
    <property type="protein sequence ID" value="TKA78579.1"/>
    <property type="molecule type" value="Genomic_DNA"/>
</dbReference>
<dbReference type="CDD" id="cd12148">
    <property type="entry name" value="fungal_TF_MHR"/>
    <property type="match status" value="1"/>
</dbReference>
<keyword evidence="3" id="KW-1185">Reference proteome</keyword>
<feature type="compositionally biased region" description="Polar residues" evidence="1">
    <location>
        <begin position="583"/>
        <end position="593"/>
    </location>
</feature>
<dbReference type="PANTHER" id="PTHR47785:SF4">
    <property type="entry name" value="ZN(II)2CYS6 TRANSCRIPTION FACTOR (EUROFUNG)"/>
    <property type="match status" value="1"/>
</dbReference>
<sequence>MAVPLPKRDQVLMSLMKKLDDLLDIQTNMRDEFQVFKRQLQSDERPQRGMNGGKRLRSEGSNSMLSQSFTNSESFDEYVKLGSKRMMWQPLTKTRSVRRDEELALPIQHTTSVQNLFRWKSIAELCRGAVPRENYVLEGEERRGLLRLYGRGEGHDAEDNAMGKVAHPGAAWGTAFTAQPTIDIHGPIHHYVGDLTPDGHLNLEPSTVYRLFDSYLNNIHILHPFLDKEGMIRMIDAFVSRWGNTDASFRHSFDTSVANGTNQMPKGLKRKRSNERVDSPFDETTDLPDRSIVTALVLLVLALGRICEHKEPLPGVVETESSAFSPTSSWSGQTDVSPTSRIGEADPANDRPRSPRNVDVVPGLAYFAYATDILGNLVGGNDLPYVQANLLAGLYAGQLTHVLDSWKAKYDSSVSNERRDLIHFAFWTGLQLESDILAELNLPPSGISRHESDMPLPLGLSMKMTQNGSDLSPEMIMMLYYSAQVQLRKILNRAHTALYDSEKNGSKQDSWSNLTIWDLQTQLQEWRDTLPEPLDWNDSDPPSKDINAARLRAKYYGARYVINRPLLHHALDNPNFRAPGLTRTGSPANTTDRMASPMHLAPSHSQSGTHSPMRNQGDTFGMMRKSTDGFPKKVAQACETCVSAAIASTIAFDGFLPDRFLVTNIFGTANAQFGNMLVLVAVYNSEHLSYLIPRQTLDMLLKRTINLLDQLAPHSPTMRTNAAILRRISPANNARTPVSSTSSSFTDR</sequence>
<feature type="region of interest" description="Disordered" evidence="1">
    <location>
        <begin position="41"/>
        <end position="67"/>
    </location>
</feature>
<feature type="region of interest" description="Disordered" evidence="1">
    <location>
        <begin position="256"/>
        <end position="282"/>
    </location>
</feature>
<dbReference type="Proteomes" id="UP000308768">
    <property type="component" value="Unassembled WGS sequence"/>
</dbReference>
<evidence type="ECO:0000313" key="3">
    <source>
        <dbReference type="Proteomes" id="UP000308768"/>
    </source>
</evidence>
<evidence type="ECO:0000313" key="2">
    <source>
        <dbReference type="EMBL" id="TKA78579.1"/>
    </source>
</evidence>
<dbReference type="PANTHER" id="PTHR47785">
    <property type="entry name" value="ZN(II)2CYS6 TRANSCRIPTION FACTOR (EUROFUNG)-RELATED-RELATED"/>
    <property type="match status" value="1"/>
</dbReference>
<dbReference type="STRING" id="331657.A0A4V5NHD6"/>
<evidence type="ECO:0000256" key="1">
    <source>
        <dbReference type="SAM" id="MobiDB-lite"/>
    </source>
</evidence>
<feature type="compositionally biased region" description="Polar residues" evidence="1">
    <location>
        <begin position="319"/>
        <end position="340"/>
    </location>
</feature>
<gene>
    <name evidence="2" type="ORF">B0A49_04344</name>
</gene>
<accession>A0A4V5NHD6</accession>
<dbReference type="InterPro" id="IPR053181">
    <property type="entry name" value="EcdB-like_regulator"/>
</dbReference>